<protein>
    <recommendedName>
        <fullName evidence="4">Acetate kinase</fullName>
    </recommendedName>
</protein>
<proteinExistence type="predicted"/>
<dbReference type="OrthoDB" id="4583914at2759"/>
<evidence type="ECO:0000313" key="2">
    <source>
        <dbReference type="EMBL" id="PKS07877.1"/>
    </source>
</evidence>
<dbReference type="Proteomes" id="UP000233524">
    <property type="component" value="Unassembled WGS sequence"/>
</dbReference>
<feature type="compositionally biased region" description="Low complexity" evidence="1">
    <location>
        <begin position="44"/>
        <end position="54"/>
    </location>
</feature>
<dbReference type="VEuPathDB" id="FungiDB:jhhlp_006485"/>
<feature type="region of interest" description="Disordered" evidence="1">
    <location>
        <begin position="377"/>
        <end position="399"/>
    </location>
</feature>
<accession>A0A2N3N639</accession>
<organism evidence="2 3">
    <name type="scientific">Lomentospora prolificans</name>
    <dbReference type="NCBI Taxonomy" id="41688"/>
    <lineage>
        <taxon>Eukaryota</taxon>
        <taxon>Fungi</taxon>
        <taxon>Dikarya</taxon>
        <taxon>Ascomycota</taxon>
        <taxon>Pezizomycotina</taxon>
        <taxon>Sordariomycetes</taxon>
        <taxon>Hypocreomycetidae</taxon>
        <taxon>Microascales</taxon>
        <taxon>Microascaceae</taxon>
        <taxon>Lomentospora</taxon>
    </lineage>
</organism>
<comment type="caution">
    <text evidence="2">The sequence shown here is derived from an EMBL/GenBank/DDBJ whole genome shotgun (WGS) entry which is preliminary data.</text>
</comment>
<evidence type="ECO:0000313" key="3">
    <source>
        <dbReference type="Proteomes" id="UP000233524"/>
    </source>
</evidence>
<name>A0A2N3N639_9PEZI</name>
<dbReference type="InParanoid" id="A0A2N3N639"/>
<dbReference type="EMBL" id="NLAX01000701">
    <property type="protein sequence ID" value="PKS07877.1"/>
    <property type="molecule type" value="Genomic_DNA"/>
</dbReference>
<keyword evidence="3" id="KW-1185">Reference proteome</keyword>
<dbReference type="AlphaFoldDB" id="A0A2N3N639"/>
<gene>
    <name evidence="2" type="ORF">jhhlp_006485</name>
</gene>
<sequence>DPRSRNMAGSSSSSSSFATSSQSRAPSNSQPYISPLDSTWTPTSGASGASGISALSSQSSAHQASQLAPLDLGPPGYEATITLYENTSREKTVYLGPWEIIGSHNRRVVWQCTYRNERLEHFVTVPMDDIYPHTLHARHRPYTDAADMERFLTFRVPHRIRYTGEDGAVTFDGVMQVKYEFTSVDSSVRFQGDVRGKTLLDYYDVDVVWSDINSRTDRFGSVRGMGLVQRLKLWRDSYSNLHSITVFANRASRQYHEYELHWFEAEPKSKDDRARQIRLAVRGRRGSTSDLGRRFSFNRIRPRQRSVPGHGGSSGAPAANTGLEIKYLGLQFSHRDDYRRFLEAWAYAHNSDSEFQGIPFPQHRIELESPQILAMPAELDGGLQPVIEPDSGDDEEDDT</sequence>
<feature type="compositionally biased region" description="Low complexity" evidence="1">
    <location>
        <begin position="1"/>
        <end position="27"/>
    </location>
</feature>
<feature type="compositionally biased region" description="Polar residues" evidence="1">
    <location>
        <begin position="28"/>
        <end position="43"/>
    </location>
</feature>
<feature type="region of interest" description="Disordered" evidence="1">
    <location>
        <begin position="1"/>
        <end position="54"/>
    </location>
</feature>
<feature type="non-terminal residue" evidence="2">
    <location>
        <position position="1"/>
    </location>
</feature>
<feature type="compositionally biased region" description="Acidic residues" evidence="1">
    <location>
        <begin position="390"/>
        <end position="399"/>
    </location>
</feature>
<reference evidence="2 3" key="1">
    <citation type="journal article" date="2017" name="G3 (Bethesda)">
        <title>First Draft Genome Sequence of the Pathogenic Fungus Lomentospora prolificans (Formerly Scedosporium prolificans).</title>
        <authorList>
            <person name="Luo R."/>
            <person name="Zimin A."/>
            <person name="Workman R."/>
            <person name="Fan Y."/>
            <person name="Pertea G."/>
            <person name="Grossman N."/>
            <person name="Wear M.P."/>
            <person name="Jia B."/>
            <person name="Miller H."/>
            <person name="Casadevall A."/>
            <person name="Timp W."/>
            <person name="Zhang S.X."/>
            <person name="Salzberg S.L."/>
        </authorList>
    </citation>
    <scope>NUCLEOTIDE SEQUENCE [LARGE SCALE GENOMIC DNA]</scope>
    <source>
        <strain evidence="2 3">JHH-5317</strain>
    </source>
</reference>
<evidence type="ECO:0000256" key="1">
    <source>
        <dbReference type="SAM" id="MobiDB-lite"/>
    </source>
</evidence>
<evidence type="ECO:0008006" key="4">
    <source>
        <dbReference type="Google" id="ProtNLM"/>
    </source>
</evidence>